<dbReference type="Proteomes" id="UP001281147">
    <property type="component" value="Unassembled WGS sequence"/>
</dbReference>
<accession>A0ACC3MF25</accession>
<evidence type="ECO:0000313" key="1">
    <source>
        <dbReference type="EMBL" id="KAK3687076.1"/>
    </source>
</evidence>
<dbReference type="EMBL" id="JAUTXU010000289">
    <property type="protein sequence ID" value="KAK3687076.1"/>
    <property type="molecule type" value="Genomic_DNA"/>
</dbReference>
<proteinExistence type="predicted"/>
<gene>
    <name evidence="1" type="ORF">LTR37_019190</name>
</gene>
<organism evidence="1 2">
    <name type="scientific">Vermiconidia calcicola</name>
    <dbReference type="NCBI Taxonomy" id="1690605"/>
    <lineage>
        <taxon>Eukaryota</taxon>
        <taxon>Fungi</taxon>
        <taxon>Dikarya</taxon>
        <taxon>Ascomycota</taxon>
        <taxon>Pezizomycotina</taxon>
        <taxon>Dothideomycetes</taxon>
        <taxon>Dothideomycetidae</taxon>
        <taxon>Mycosphaerellales</taxon>
        <taxon>Extremaceae</taxon>
        <taxon>Vermiconidia</taxon>
    </lineage>
</organism>
<protein>
    <submittedName>
        <fullName evidence="1">Uncharacterized protein</fullName>
    </submittedName>
</protein>
<evidence type="ECO:0000313" key="2">
    <source>
        <dbReference type="Proteomes" id="UP001281147"/>
    </source>
</evidence>
<sequence>MALNLEKQLNFYGAYHHNPVNIAIHVTCVPVLLLTAFLFGTNTPAIPLPEWMTIPNLPANLGTITCLVYSTLYVLMEPVAGGMLAPLLLAGTAYGNHLTSTYGMKANYIAIGVHVFSWIAQFVGHGIYEGRAPALLDNLVQAIFLAPLFVWMEILFMFGYRPELKSRLDQNVQKEIARFKAEKTAKAANGQVKANGHANGHAR</sequence>
<reference evidence="1" key="1">
    <citation type="submission" date="2023-07" db="EMBL/GenBank/DDBJ databases">
        <title>Black Yeasts Isolated from many extreme environments.</title>
        <authorList>
            <person name="Coleine C."/>
            <person name="Stajich J.E."/>
            <person name="Selbmann L."/>
        </authorList>
    </citation>
    <scope>NUCLEOTIDE SEQUENCE</scope>
    <source>
        <strain evidence="1">CCFEE 5714</strain>
    </source>
</reference>
<name>A0ACC3MF25_9PEZI</name>
<keyword evidence="2" id="KW-1185">Reference proteome</keyword>
<comment type="caution">
    <text evidence="1">The sequence shown here is derived from an EMBL/GenBank/DDBJ whole genome shotgun (WGS) entry which is preliminary data.</text>
</comment>